<keyword evidence="4" id="KW-1185">Reference proteome</keyword>
<dbReference type="GO" id="GO:0005829">
    <property type="term" value="C:cytosol"/>
    <property type="evidence" value="ECO:0007669"/>
    <property type="project" value="TreeGrafter"/>
</dbReference>
<dbReference type="Proteomes" id="UP000188184">
    <property type="component" value="Plasmid unnamed1"/>
</dbReference>
<name>A0A1Q2L4N9_9BACL</name>
<dbReference type="GO" id="GO:0003700">
    <property type="term" value="F:DNA-binding transcription factor activity"/>
    <property type="evidence" value="ECO:0007669"/>
    <property type="project" value="TreeGrafter"/>
</dbReference>
<dbReference type="Gene3D" id="1.10.260.40">
    <property type="entry name" value="lambda repressor-like DNA-binding domains"/>
    <property type="match status" value="1"/>
</dbReference>
<gene>
    <name evidence="3" type="ORF">B0X71_19865</name>
</gene>
<dbReference type="SMART" id="SM00530">
    <property type="entry name" value="HTH_XRE"/>
    <property type="match status" value="1"/>
</dbReference>
<dbReference type="RefSeq" id="WP_077591284.1">
    <property type="nucleotide sequence ID" value="NZ_CP019641.1"/>
</dbReference>
<dbReference type="PANTHER" id="PTHR46797:SF24">
    <property type="entry name" value="DNA-BINDING PHAGE PROTEIN"/>
    <property type="match status" value="1"/>
</dbReference>
<geneLocation type="plasmid" evidence="3 4">
    <name>unnamed1</name>
</geneLocation>
<dbReference type="AlphaFoldDB" id="A0A1Q2L4N9"/>
<evidence type="ECO:0000313" key="3">
    <source>
        <dbReference type="EMBL" id="AQQ55425.1"/>
    </source>
</evidence>
<evidence type="ECO:0000256" key="1">
    <source>
        <dbReference type="ARBA" id="ARBA00023125"/>
    </source>
</evidence>
<protein>
    <recommendedName>
        <fullName evidence="2">HTH cro/C1-type domain-containing protein</fullName>
    </recommendedName>
</protein>
<sequence length="129" mass="14567">MEIVSIGERIRILREQRNLSDGEFAKELGIAKSTVWAYEDGKKLLTVPHLIRIAEFLGVSADSLLGRSAHHIECDLQNKQGMSGYKLTVDDHPLNEEEVADMISYIQVKRRMGKQRELAKTEQGTPFGN</sequence>
<dbReference type="CDD" id="cd00093">
    <property type="entry name" value="HTH_XRE"/>
    <property type="match status" value="1"/>
</dbReference>
<keyword evidence="1" id="KW-0238">DNA-binding</keyword>
<accession>A0A1Q2L4N9</accession>
<proteinExistence type="predicted"/>
<evidence type="ECO:0000259" key="2">
    <source>
        <dbReference type="PROSITE" id="PS50943"/>
    </source>
</evidence>
<reference evidence="3 4" key="1">
    <citation type="submission" date="2017-02" db="EMBL/GenBank/DDBJ databases">
        <title>The complete genomic sequence of a novel cold adapted crude oil-degrading bacterium Planococcus qaidamina Y42.</title>
        <authorList>
            <person name="Yang R."/>
        </authorList>
    </citation>
    <scope>NUCLEOTIDE SEQUENCE [LARGE SCALE GENOMIC DNA]</scope>
    <source>
        <strain evidence="3 4">Y42</strain>
        <plasmid evidence="3 4">unnamed1</plasmid>
    </source>
</reference>
<evidence type="ECO:0000313" key="4">
    <source>
        <dbReference type="Proteomes" id="UP000188184"/>
    </source>
</evidence>
<keyword evidence="3" id="KW-0614">Plasmid</keyword>
<dbReference type="Pfam" id="PF01381">
    <property type="entry name" value="HTH_3"/>
    <property type="match status" value="1"/>
</dbReference>
<dbReference type="KEGG" id="pmar:B0X71_19865"/>
<dbReference type="EMBL" id="CP019641">
    <property type="protein sequence ID" value="AQQ55425.1"/>
    <property type="molecule type" value="Genomic_DNA"/>
</dbReference>
<dbReference type="SUPFAM" id="SSF47413">
    <property type="entry name" value="lambda repressor-like DNA-binding domains"/>
    <property type="match status" value="1"/>
</dbReference>
<dbReference type="InterPro" id="IPR010982">
    <property type="entry name" value="Lambda_DNA-bd_dom_sf"/>
</dbReference>
<feature type="domain" description="HTH cro/C1-type" evidence="2">
    <location>
        <begin position="10"/>
        <end position="64"/>
    </location>
</feature>
<dbReference type="PROSITE" id="PS50943">
    <property type="entry name" value="HTH_CROC1"/>
    <property type="match status" value="1"/>
</dbReference>
<dbReference type="InterPro" id="IPR001387">
    <property type="entry name" value="Cro/C1-type_HTH"/>
</dbReference>
<dbReference type="PANTHER" id="PTHR46797">
    <property type="entry name" value="HTH-TYPE TRANSCRIPTIONAL REGULATOR"/>
    <property type="match status" value="1"/>
</dbReference>
<dbReference type="InterPro" id="IPR050807">
    <property type="entry name" value="TransReg_Diox_bact_type"/>
</dbReference>
<organism evidence="3 4">
    <name type="scientific">Planococcus lenghuensis</name>
    <dbReference type="NCBI Taxonomy" id="2213202"/>
    <lineage>
        <taxon>Bacteria</taxon>
        <taxon>Bacillati</taxon>
        <taxon>Bacillota</taxon>
        <taxon>Bacilli</taxon>
        <taxon>Bacillales</taxon>
        <taxon>Caryophanaceae</taxon>
        <taxon>Planococcus</taxon>
    </lineage>
</organism>
<dbReference type="GO" id="GO:0003677">
    <property type="term" value="F:DNA binding"/>
    <property type="evidence" value="ECO:0007669"/>
    <property type="project" value="UniProtKB-KW"/>
</dbReference>